<comment type="caution">
    <text evidence="1">The sequence shown here is derived from an EMBL/GenBank/DDBJ whole genome shotgun (WGS) entry which is preliminary data.</text>
</comment>
<dbReference type="EMBL" id="JAHWQX010000003">
    <property type="protein sequence ID" value="MBW3098277.1"/>
    <property type="molecule type" value="Genomic_DNA"/>
</dbReference>
<organism evidence="1 2">
    <name type="scientific">Pseudohoeflea coraliihabitans</name>
    <dbReference type="NCBI Taxonomy" id="2860393"/>
    <lineage>
        <taxon>Bacteria</taxon>
        <taxon>Pseudomonadati</taxon>
        <taxon>Pseudomonadota</taxon>
        <taxon>Alphaproteobacteria</taxon>
        <taxon>Hyphomicrobiales</taxon>
        <taxon>Rhizobiaceae</taxon>
        <taxon>Pseudohoeflea</taxon>
    </lineage>
</organism>
<evidence type="ECO:0000313" key="2">
    <source>
        <dbReference type="Proteomes" id="UP001430804"/>
    </source>
</evidence>
<protein>
    <submittedName>
        <fullName evidence="1">Uncharacterized protein</fullName>
    </submittedName>
</protein>
<keyword evidence="2" id="KW-1185">Reference proteome</keyword>
<dbReference type="RefSeq" id="WP_219202191.1">
    <property type="nucleotide sequence ID" value="NZ_JAHWQX010000003.1"/>
</dbReference>
<accession>A0ABS6WS85</accession>
<dbReference type="Proteomes" id="UP001430804">
    <property type="component" value="Unassembled WGS sequence"/>
</dbReference>
<reference evidence="1" key="1">
    <citation type="submission" date="2021-07" db="EMBL/GenBank/DDBJ databases">
        <title>Pseudohoeflea marina sp. nov. a polyhydroxyalcanoate-producing bacterium.</title>
        <authorList>
            <person name="Zheng W."/>
            <person name="Yu S."/>
            <person name="Huang Y."/>
        </authorList>
    </citation>
    <scope>NUCLEOTIDE SEQUENCE</scope>
    <source>
        <strain evidence="1">DP4N28-3</strain>
    </source>
</reference>
<gene>
    <name evidence="1" type="ORF">KY465_13410</name>
</gene>
<evidence type="ECO:0000313" key="1">
    <source>
        <dbReference type="EMBL" id="MBW3098277.1"/>
    </source>
</evidence>
<proteinExistence type="predicted"/>
<sequence length="132" mass="14265">MLWLSSPAAAVELREIEVRRGTDGLVEAPLTVSNASPEVLSCTAELAHWYSKDMGTIAPGARSTFALWFDPESGTFSLLNAGEDNMPVEKLWCGFAGRAYETRAAFSLARAAARERSVDCAPSGDHARLECE</sequence>
<name>A0ABS6WS85_9HYPH</name>